<gene>
    <name evidence="1" type="ORF">JHT90_10170</name>
</gene>
<organism evidence="1 2">
    <name type="scientific">Entomomonas asaccharolytica</name>
    <dbReference type="NCBI Taxonomy" id="2785331"/>
    <lineage>
        <taxon>Bacteria</taxon>
        <taxon>Pseudomonadati</taxon>
        <taxon>Pseudomonadota</taxon>
        <taxon>Gammaproteobacteria</taxon>
        <taxon>Pseudomonadales</taxon>
        <taxon>Pseudomonadaceae</taxon>
        <taxon>Entomomonas</taxon>
    </lineage>
</organism>
<dbReference type="EMBL" id="CP067393">
    <property type="protein sequence ID" value="QQP84769.1"/>
    <property type="molecule type" value="Genomic_DNA"/>
</dbReference>
<protein>
    <submittedName>
        <fullName evidence="1">Uncharacterized protein</fullName>
    </submittedName>
</protein>
<dbReference type="AlphaFoldDB" id="A0A974RXE7"/>
<dbReference type="KEGG" id="eaz:JHT90_10170"/>
<dbReference type="Proteomes" id="UP000595278">
    <property type="component" value="Chromosome"/>
</dbReference>
<sequence length="123" mass="14509">MSILSKGNIWFDHLGKVVNPVVINFSGKYYIGLHSCGYSCRYYTLNNLAENKDYSNELGRFTFNPETNKNSNYFIELLYQPSSYLLIARYYKNIDSDEYQDCYFVFEENKIKGLKQEKCPVFL</sequence>
<dbReference type="RefSeq" id="WP_201090666.1">
    <property type="nucleotide sequence ID" value="NZ_CP067393.1"/>
</dbReference>
<keyword evidence="2" id="KW-1185">Reference proteome</keyword>
<reference evidence="1 2" key="1">
    <citation type="submission" date="2021-01" db="EMBL/GenBank/DDBJ databases">
        <title>Entomomonas sp. F2A isolated from a house cricket (Acheta domesticus).</title>
        <authorList>
            <person name="Spergser J."/>
            <person name="Busse H.-J."/>
        </authorList>
    </citation>
    <scope>NUCLEOTIDE SEQUENCE [LARGE SCALE GENOMIC DNA]</scope>
    <source>
        <strain evidence="1 2">F2A</strain>
    </source>
</reference>
<evidence type="ECO:0000313" key="2">
    <source>
        <dbReference type="Proteomes" id="UP000595278"/>
    </source>
</evidence>
<evidence type="ECO:0000313" key="1">
    <source>
        <dbReference type="EMBL" id="QQP84769.1"/>
    </source>
</evidence>
<accession>A0A974RXE7</accession>
<proteinExistence type="predicted"/>
<name>A0A974RXE7_9GAMM</name>